<dbReference type="SUPFAM" id="SSF56601">
    <property type="entry name" value="beta-lactamase/transpeptidase-like"/>
    <property type="match status" value="1"/>
</dbReference>
<keyword evidence="9" id="KW-0645">Protease</keyword>
<dbReference type="InterPro" id="IPR036680">
    <property type="entry name" value="SPOR-like_sf"/>
</dbReference>
<evidence type="ECO:0000259" key="8">
    <source>
        <dbReference type="PROSITE" id="PS51724"/>
    </source>
</evidence>
<dbReference type="Gene3D" id="3.40.710.10">
    <property type="entry name" value="DD-peptidase/beta-lactamase superfamily"/>
    <property type="match status" value="1"/>
</dbReference>
<dbReference type="PROSITE" id="PS51724">
    <property type="entry name" value="SPOR"/>
    <property type="match status" value="1"/>
</dbReference>
<gene>
    <name evidence="9" type="ORF">ASZ90_001742</name>
</gene>
<dbReference type="SUPFAM" id="SSF110997">
    <property type="entry name" value="Sporulation related repeat"/>
    <property type="match status" value="1"/>
</dbReference>
<evidence type="ECO:0000256" key="1">
    <source>
        <dbReference type="ARBA" id="ARBA00007164"/>
    </source>
</evidence>
<comment type="caution">
    <text evidence="9">The sequence shown here is derived from an EMBL/GenBank/DDBJ whole genome shotgun (WGS) entry which is preliminary data.</text>
</comment>
<sequence>MTMYLVFEDMEAGRLRPTDRVKISARAAATGGSSMRLRAGETVTIRELLDGMAVASGNDACIAIAEHLGGVDPFVARMNRKARELGMSSTTFENPNGLPAPGQFTTARDMMKLSVSYLRRFPQSLGHHSKTAMRHGNSTRYNSNKLLQNCDGVDGIKTGWVAASGYNIVATSKRGNTRIIAVVLGGRSWQVRNRETQKILEASFSAPGPKTYLADNGAPSRNRRTPSARITLADPPLGTVFTPSAPASTAPTTLAASIDASQATVVPVSGPHLRAKAAPPAPRPAVAGTASRQASPAAAYVPKPFQPAASQVIAQRPATPPGAPVVMASVTGSDQGNGELTLQESSFQNAREAETRARSLERLGVPARVVMADLGDKGVWFRVMIGSFSSMQEARRYKQQLSTRHDLAHLIIREG</sequence>
<evidence type="ECO:0000256" key="7">
    <source>
        <dbReference type="SAM" id="MobiDB-lite"/>
    </source>
</evidence>
<dbReference type="EC" id="3.4.16.4" evidence="9"/>
<accession>A0A0W8G5D0</accession>
<dbReference type="AlphaFoldDB" id="A0A0W8G5D0"/>
<keyword evidence="6" id="KW-0961">Cell wall biogenesis/degradation</keyword>
<keyword evidence="9" id="KW-0121">Carboxypeptidase</keyword>
<feature type="domain" description="SPOR" evidence="8">
    <location>
        <begin position="334"/>
        <end position="414"/>
    </location>
</feature>
<evidence type="ECO:0000256" key="5">
    <source>
        <dbReference type="ARBA" id="ARBA00022984"/>
    </source>
</evidence>
<dbReference type="InterPro" id="IPR007730">
    <property type="entry name" value="SPOR-like_dom"/>
</dbReference>
<dbReference type="PANTHER" id="PTHR21581">
    <property type="entry name" value="D-ALANYL-D-ALANINE CARBOXYPEPTIDASE"/>
    <property type="match status" value="1"/>
</dbReference>
<dbReference type="Pfam" id="PF00768">
    <property type="entry name" value="Peptidase_S11"/>
    <property type="match status" value="1"/>
</dbReference>
<dbReference type="GO" id="GO:0071555">
    <property type="term" value="P:cell wall organization"/>
    <property type="evidence" value="ECO:0007669"/>
    <property type="project" value="UniProtKB-KW"/>
</dbReference>
<keyword evidence="3 9" id="KW-0378">Hydrolase</keyword>
<organism evidence="9">
    <name type="scientific">hydrocarbon metagenome</name>
    <dbReference type="NCBI Taxonomy" id="938273"/>
    <lineage>
        <taxon>unclassified sequences</taxon>
        <taxon>metagenomes</taxon>
        <taxon>ecological metagenomes</taxon>
    </lineage>
</organism>
<evidence type="ECO:0000256" key="3">
    <source>
        <dbReference type="ARBA" id="ARBA00022801"/>
    </source>
</evidence>
<dbReference type="Gene3D" id="3.30.70.1070">
    <property type="entry name" value="Sporulation related repeat"/>
    <property type="match status" value="1"/>
</dbReference>
<dbReference type="InterPro" id="IPR012338">
    <property type="entry name" value="Beta-lactam/transpept-like"/>
</dbReference>
<dbReference type="GO" id="GO:0006508">
    <property type="term" value="P:proteolysis"/>
    <property type="evidence" value="ECO:0007669"/>
    <property type="project" value="InterPro"/>
</dbReference>
<evidence type="ECO:0000256" key="4">
    <source>
        <dbReference type="ARBA" id="ARBA00022960"/>
    </source>
</evidence>
<reference evidence="9" key="1">
    <citation type="journal article" date="2015" name="Proc. Natl. Acad. Sci. U.S.A.">
        <title>Networks of energetic and metabolic interactions define dynamics in microbial communities.</title>
        <authorList>
            <person name="Embree M."/>
            <person name="Liu J.K."/>
            <person name="Al-Bassam M.M."/>
            <person name="Zengler K."/>
        </authorList>
    </citation>
    <scope>NUCLEOTIDE SEQUENCE</scope>
</reference>
<dbReference type="InterPro" id="IPR001967">
    <property type="entry name" value="Peptidase_S11_N"/>
</dbReference>
<keyword evidence="2" id="KW-0732">Signal</keyword>
<proteinExistence type="inferred from homology"/>
<dbReference type="PRINTS" id="PR00725">
    <property type="entry name" value="DADACBPTASE1"/>
</dbReference>
<dbReference type="Pfam" id="PF05036">
    <property type="entry name" value="SPOR"/>
    <property type="match status" value="1"/>
</dbReference>
<evidence type="ECO:0000313" key="9">
    <source>
        <dbReference type="EMBL" id="KUG28372.1"/>
    </source>
</evidence>
<dbReference type="EMBL" id="LNQE01000224">
    <property type="protein sequence ID" value="KUG28372.1"/>
    <property type="molecule type" value="Genomic_DNA"/>
</dbReference>
<feature type="region of interest" description="Disordered" evidence="7">
    <location>
        <begin position="211"/>
        <end position="237"/>
    </location>
</feature>
<evidence type="ECO:0000256" key="2">
    <source>
        <dbReference type="ARBA" id="ARBA00022729"/>
    </source>
</evidence>
<protein>
    <submittedName>
        <fullName evidence="9">D-alanyl-d-alanine carboxypeptidase</fullName>
        <ecNumber evidence="9">3.4.16.4</ecNumber>
    </submittedName>
</protein>
<dbReference type="GO" id="GO:0042834">
    <property type="term" value="F:peptidoglycan binding"/>
    <property type="evidence" value="ECO:0007669"/>
    <property type="project" value="InterPro"/>
</dbReference>
<dbReference type="InterPro" id="IPR018044">
    <property type="entry name" value="Peptidase_S11"/>
</dbReference>
<keyword evidence="5" id="KW-0573">Peptidoglycan synthesis</keyword>
<dbReference type="PANTHER" id="PTHR21581:SF6">
    <property type="entry name" value="TRAFFICKING PROTEIN PARTICLE COMPLEX SUBUNIT 12"/>
    <property type="match status" value="1"/>
</dbReference>
<dbReference type="GO" id="GO:0008360">
    <property type="term" value="P:regulation of cell shape"/>
    <property type="evidence" value="ECO:0007669"/>
    <property type="project" value="UniProtKB-KW"/>
</dbReference>
<name>A0A0W8G5D0_9ZZZZ</name>
<evidence type="ECO:0000256" key="6">
    <source>
        <dbReference type="ARBA" id="ARBA00023316"/>
    </source>
</evidence>
<dbReference type="GO" id="GO:0009252">
    <property type="term" value="P:peptidoglycan biosynthetic process"/>
    <property type="evidence" value="ECO:0007669"/>
    <property type="project" value="UniProtKB-KW"/>
</dbReference>
<dbReference type="GO" id="GO:0009002">
    <property type="term" value="F:serine-type D-Ala-D-Ala carboxypeptidase activity"/>
    <property type="evidence" value="ECO:0007669"/>
    <property type="project" value="UniProtKB-EC"/>
</dbReference>
<comment type="similarity">
    <text evidence="1">Belongs to the peptidase S11 family.</text>
</comment>
<keyword evidence="4" id="KW-0133">Cell shape</keyword>